<evidence type="ECO:0000256" key="8">
    <source>
        <dbReference type="ARBA" id="ARBA00023136"/>
    </source>
</evidence>
<dbReference type="InterPro" id="IPR039421">
    <property type="entry name" value="Type_1_exporter"/>
</dbReference>
<evidence type="ECO:0000256" key="5">
    <source>
        <dbReference type="ARBA" id="ARBA00022741"/>
    </source>
</evidence>
<evidence type="ECO:0000259" key="11">
    <source>
        <dbReference type="PROSITE" id="PS50893"/>
    </source>
</evidence>
<dbReference type="FunFam" id="3.40.50.300:FF:000299">
    <property type="entry name" value="ABC transporter ATP-binding protein/permease"/>
    <property type="match status" value="1"/>
</dbReference>
<evidence type="ECO:0000313" key="14">
    <source>
        <dbReference type="Proteomes" id="UP001304340"/>
    </source>
</evidence>
<evidence type="ECO:0000256" key="1">
    <source>
        <dbReference type="ARBA" id="ARBA00004651"/>
    </source>
</evidence>
<keyword evidence="3" id="KW-1003">Cell membrane</keyword>
<evidence type="ECO:0000259" key="12">
    <source>
        <dbReference type="PROSITE" id="PS50929"/>
    </source>
</evidence>
<keyword evidence="14" id="KW-1185">Reference proteome</keyword>
<dbReference type="Pfam" id="PF00664">
    <property type="entry name" value="ABC_membrane"/>
    <property type="match status" value="1"/>
</dbReference>
<dbReference type="GO" id="GO:0015421">
    <property type="term" value="F:ABC-type oligopeptide transporter activity"/>
    <property type="evidence" value="ECO:0007669"/>
    <property type="project" value="TreeGrafter"/>
</dbReference>
<dbReference type="GO" id="GO:0016887">
    <property type="term" value="F:ATP hydrolysis activity"/>
    <property type="evidence" value="ECO:0007669"/>
    <property type="project" value="InterPro"/>
</dbReference>
<keyword evidence="5" id="KW-0547">Nucleotide-binding</keyword>
<dbReference type="Pfam" id="PF00005">
    <property type="entry name" value="ABC_tran"/>
    <property type="match status" value="1"/>
</dbReference>
<comment type="similarity">
    <text evidence="9">Belongs to the ABC transporter superfamily. Lipid exporter (TC 3.A.1.106) family.</text>
</comment>
<dbReference type="InterPro" id="IPR011527">
    <property type="entry name" value="ABC1_TM_dom"/>
</dbReference>
<organism evidence="13 14">
    <name type="scientific">Sanguibacter biliveldensis</name>
    <dbReference type="NCBI Taxonomy" id="3030830"/>
    <lineage>
        <taxon>Bacteria</taxon>
        <taxon>Bacillati</taxon>
        <taxon>Actinomycetota</taxon>
        <taxon>Actinomycetes</taxon>
        <taxon>Micrococcales</taxon>
        <taxon>Sanguibacteraceae</taxon>
        <taxon>Sanguibacter</taxon>
    </lineage>
</organism>
<dbReference type="Gene3D" id="3.40.50.300">
    <property type="entry name" value="P-loop containing nucleotide triphosphate hydrolases"/>
    <property type="match status" value="1"/>
</dbReference>
<evidence type="ECO:0000256" key="7">
    <source>
        <dbReference type="ARBA" id="ARBA00022989"/>
    </source>
</evidence>
<evidence type="ECO:0000256" key="2">
    <source>
        <dbReference type="ARBA" id="ARBA00022448"/>
    </source>
</evidence>
<dbReference type="SMART" id="SM00382">
    <property type="entry name" value="AAA"/>
    <property type="match status" value="1"/>
</dbReference>
<dbReference type="CDD" id="cd18551">
    <property type="entry name" value="ABC_6TM_LmrA_like"/>
    <property type="match status" value="1"/>
</dbReference>
<accession>A0AAF0ZAM7</accession>
<keyword evidence="4 10" id="KW-0812">Transmembrane</keyword>
<evidence type="ECO:0000313" key="13">
    <source>
        <dbReference type="EMBL" id="WPF83954.1"/>
    </source>
</evidence>
<dbReference type="InterPro" id="IPR027417">
    <property type="entry name" value="P-loop_NTPase"/>
</dbReference>
<dbReference type="InterPro" id="IPR003593">
    <property type="entry name" value="AAA+_ATPase"/>
</dbReference>
<keyword evidence="8 10" id="KW-0472">Membrane</keyword>
<dbReference type="InterPro" id="IPR017871">
    <property type="entry name" value="ABC_transporter-like_CS"/>
</dbReference>
<dbReference type="PANTHER" id="PTHR43394:SF1">
    <property type="entry name" value="ATP-BINDING CASSETTE SUB-FAMILY B MEMBER 10, MITOCHONDRIAL"/>
    <property type="match status" value="1"/>
</dbReference>
<dbReference type="AlphaFoldDB" id="A0AAF0ZAM7"/>
<dbReference type="PROSITE" id="PS50929">
    <property type="entry name" value="ABC_TM1F"/>
    <property type="match status" value="1"/>
</dbReference>
<dbReference type="RefSeq" id="WP_319160718.1">
    <property type="nucleotide sequence ID" value="NZ_CP138359.1"/>
</dbReference>
<evidence type="ECO:0000256" key="6">
    <source>
        <dbReference type="ARBA" id="ARBA00022840"/>
    </source>
</evidence>
<feature type="transmembrane region" description="Helical" evidence="10">
    <location>
        <begin position="146"/>
        <end position="164"/>
    </location>
</feature>
<feature type="domain" description="ABC transmembrane type-1" evidence="12">
    <location>
        <begin position="34"/>
        <end position="313"/>
    </location>
</feature>
<dbReference type="Gene3D" id="1.20.1560.10">
    <property type="entry name" value="ABC transporter type 1, transmembrane domain"/>
    <property type="match status" value="1"/>
</dbReference>
<dbReference type="EMBL" id="CP138359">
    <property type="protein sequence ID" value="WPF83954.1"/>
    <property type="molecule type" value="Genomic_DNA"/>
</dbReference>
<evidence type="ECO:0000256" key="9">
    <source>
        <dbReference type="ARBA" id="ARBA00061644"/>
    </source>
</evidence>
<feature type="transmembrane region" description="Helical" evidence="10">
    <location>
        <begin position="170"/>
        <end position="189"/>
    </location>
</feature>
<dbReference type="GO" id="GO:0005886">
    <property type="term" value="C:plasma membrane"/>
    <property type="evidence" value="ECO:0007669"/>
    <property type="project" value="UniProtKB-SubCell"/>
</dbReference>
<feature type="transmembrane region" description="Helical" evidence="10">
    <location>
        <begin position="73"/>
        <end position="92"/>
    </location>
</feature>
<dbReference type="SUPFAM" id="SSF52540">
    <property type="entry name" value="P-loop containing nucleoside triphosphate hydrolases"/>
    <property type="match status" value="1"/>
</dbReference>
<gene>
    <name evidence="13" type="ORF">SANBI_001666</name>
</gene>
<keyword evidence="6 13" id="KW-0067">ATP-binding</keyword>
<keyword evidence="7 10" id="KW-1133">Transmembrane helix</keyword>
<dbReference type="PROSITE" id="PS50893">
    <property type="entry name" value="ABC_TRANSPORTER_2"/>
    <property type="match status" value="1"/>
</dbReference>
<dbReference type="GO" id="GO:0005524">
    <property type="term" value="F:ATP binding"/>
    <property type="evidence" value="ECO:0007669"/>
    <property type="project" value="UniProtKB-KW"/>
</dbReference>
<protein>
    <submittedName>
        <fullName evidence="13">ABC transporter ATP-binding protein</fullName>
    </submittedName>
</protein>
<reference evidence="14" key="1">
    <citation type="submission" date="2023-11" db="EMBL/GenBank/DDBJ databases">
        <authorList>
            <person name="Helweg L.P."/>
            <person name="Kiel A."/>
            <person name="Hitz F."/>
            <person name="Ruckert-Reed C."/>
            <person name="Busche T."/>
            <person name="Kaltschmidt B."/>
            <person name="Kaltschmidt C."/>
        </authorList>
    </citation>
    <scope>NUCLEOTIDE SEQUENCE [LARGE SCALE GENOMIC DNA]</scope>
    <source>
        <strain evidence="14">4.1</strain>
    </source>
</reference>
<sequence>MNFDRTGEPITSQRRWSKVRVLLALVRPHRRTLLLSLFLGLGATAASLATPMATKAVLDSLGADSSLAKPVGLLLGLVVLGGVSGFAQWLLLGRLAERIVLTARQSLVRRFFQGSVGDVQRHSPGELVSRVTSDTVLLREAASSSLVDLVNGTVALVGSIVLMAVLDVPLLLSTIIALVLIGIVMAVLMPRIGAAQHRAQQAVGRLGGLLEGGVRALRTVKASRAEGRESERVLAQARDAERHGVRAAVIEAGAWSIAGGGIQLAIIAILAIGAWRVGEGDLTVPTLIAFLLYAFQLVEPVTQLTTTFSTLQSGLAAATRIQEVEEIETEDTSHGGSFPHHGTTGAEIRLQDVTVTYPASKRPALDAVTLSFPRHGHTAIVGPSGAGKTSVFSSLLRFTEPGAGTITMDGVSYADLSIDAVRSRITYVEQETPLLPGTVRENVAYRYPQADDEEVWAALRAVFLEDKVRSLPGQLDEPVSGTSLSGGERQRIALARAVVHQPEVLLLDEATAQLDGLTEVAVQRVIREVALHGSVVTIAHRLSTVVDADRIYLMEAGHVRASGTHQDLLATDPLYRELVDALAIPTLPEPAPHP</sequence>
<dbReference type="PROSITE" id="PS00211">
    <property type="entry name" value="ABC_TRANSPORTER_1"/>
    <property type="match status" value="1"/>
</dbReference>
<evidence type="ECO:0000256" key="3">
    <source>
        <dbReference type="ARBA" id="ARBA00022475"/>
    </source>
</evidence>
<dbReference type="InterPro" id="IPR036640">
    <property type="entry name" value="ABC1_TM_sf"/>
</dbReference>
<dbReference type="InterPro" id="IPR003439">
    <property type="entry name" value="ABC_transporter-like_ATP-bd"/>
</dbReference>
<feature type="transmembrane region" description="Helical" evidence="10">
    <location>
        <begin position="252"/>
        <end position="275"/>
    </location>
</feature>
<name>A0AAF0ZAM7_9MICO</name>
<dbReference type="KEGG" id="sbil:SANBI_001666"/>
<keyword evidence="2" id="KW-0813">Transport</keyword>
<dbReference type="SUPFAM" id="SSF90123">
    <property type="entry name" value="ABC transporter transmembrane region"/>
    <property type="match status" value="1"/>
</dbReference>
<dbReference type="PANTHER" id="PTHR43394">
    <property type="entry name" value="ATP-DEPENDENT PERMEASE MDL1, MITOCHONDRIAL"/>
    <property type="match status" value="1"/>
</dbReference>
<feature type="domain" description="ABC transporter" evidence="11">
    <location>
        <begin position="348"/>
        <end position="581"/>
    </location>
</feature>
<comment type="subcellular location">
    <subcellularLocation>
        <location evidence="1">Cell membrane</location>
        <topology evidence="1">Multi-pass membrane protein</topology>
    </subcellularLocation>
</comment>
<evidence type="ECO:0000256" key="10">
    <source>
        <dbReference type="SAM" id="Phobius"/>
    </source>
</evidence>
<dbReference type="Proteomes" id="UP001304340">
    <property type="component" value="Chromosome"/>
</dbReference>
<proteinExistence type="inferred from homology"/>
<evidence type="ECO:0000256" key="4">
    <source>
        <dbReference type="ARBA" id="ARBA00022692"/>
    </source>
</evidence>